<feature type="binding site" evidence="6">
    <location>
        <position position="313"/>
    </location>
    <ligand>
        <name>hybrid [4Fe-2O-2S] cluster</name>
        <dbReference type="ChEBI" id="CHEBI:60519"/>
    </ligand>
</feature>
<feature type="binding site" evidence="6">
    <location>
        <position position="6"/>
    </location>
    <ligand>
        <name>[4Fe-4S] cluster</name>
        <dbReference type="ChEBI" id="CHEBI:49883"/>
    </ligand>
</feature>
<dbReference type="GO" id="GO:0004601">
    <property type="term" value="F:peroxidase activity"/>
    <property type="evidence" value="ECO:0007669"/>
    <property type="project" value="TreeGrafter"/>
</dbReference>
<dbReference type="Gene3D" id="1.20.1270.20">
    <property type="match status" value="2"/>
</dbReference>
<dbReference type="Proteomes" id="UP000300142">
    <property type="component" value="Unassembled WGS sequence"/>
</dbReference>
<comment type="cofactor">
    <cofactor evidence="6">
        <name>hybrid [4Fe-2O-2S] cluster</name>
        <dbReference type="ChEBI" id="CHEBI:60519"/>
    </cofactor>
    <text evidence="6">Binds 1 hybrid [4Fe-2O-2S] cluster.</text>
</comment>
<feature type="binding site" evidence="6">
    <location>
        <position position="244"/>
    </location>
    <ligand>
        <name>hybrid [4Fe-2O-2S] cluster</name>
        <dbReference type="ChEBI" id="CHEBI:60519"/>
    </ligand>
</feature>
<evidence type="ECO:0000256" key="6">
    <source>
        <dbReference type="HAMAP-Rule" id="MF_00069"/>
    </source>
</evidence>
<comment type="cofactor">
    <cofactor evidence="6">
        <name>[4Fe-4S] cluster</name>
        <dbReference type="ChEBI" id="CHEBI:49883"/>
    </cofactor>
    <text evidence="6">Binds 1 [4Fe-4S] cluster.</text>
</comment>
<dbReference type="InterPro" id="IPR016100">
    <property type="entry name" value="Prismane_a-bundle"/>
</dbReference>
<feature type="binding site" evidence="6">
    <location>
        <position position="15"/>
    </location>
    <ligand>
        <name>[4Fe-4S] cluster</name>
        <dbReference type="ChEBI" id="CHEBI:49883"/>
    </ligand>
</feature>
<keyword evidence="5 6" id="KW-0411">Iron-sulfur</keyword>
<evidence type="ECO:0000313" key="7">
    <source>
        <dbReference type="EMBL" id="GCL35313.1"/>
    </source>
</evidence>
<feature type="binding site" evidence="6">
    <location>
        <position position="21"/>
    </location>
    <ligand>
        <name>[4Fe-4S] cluster</name>
        <dbReference type="ChEBI" id="CHEBI:49883"/>
    </ligand>
</feature>
<evidence type="ECO:0000256" key="3">
    <source>
        <dbReference type="ARBA" id="ARBA00023002"/>
    </source>
</evidence>
<dbReference type="NCBIfam" id="TIGR01703">
    <property type="entry name" value="hybrid_clust"/>
    <property type="match status" value="1"/>
</dbReference>
<dbReference type="FunFam" id="1.20.1270.20:FF:000001">
    <property type="entry name" value="Hydroxylamine reductase"/>
    <property type="match status" value="1"/>
</dbReference>
<sequence length="544" mass="59580">MFCNQCEQTTRGDVCHQWGACGKSPEVDALQDLLVHCLRGLSQIALQAKSLGINTRDTDEFTCEMLFSTLTNVNFTTSDFIAFVNRAIALRDSLKLKIQALGNKVVVSNINTFQPASSLTDQIQQGKDLEFEFISQSANNVDIFSLKLTVLYGLKGLAAYAFHALELNQHDEGLYTFCHEVLADLDNQDKTLQDWLNLALKIGEINLTAMQLLDAGNTETFGHPTPTPVKLGHIKGKAILVSGHDLLALKAILEATAGTEIKVYTHGELLPAHGYPKLKQQYPHLYGHYGTAWQNQTHEFEKFPGAIAMTTNCLVPPHETYKNKVFTLGPVGYPGLQHLSISDVSPIINKALELPGFTDEENKGIVTTGFARNAVLGVADTVIDAVKSGDIKHFFLVGGCDGAKPGRNYYSELVEQVPNDCIVLTLGCGKFRFFDKQLGDIGGIPRLLDVGQCNDAYSVIQIAVALANAFEVGVNELPLSMIISWYEQKAIAVLLTLLYLGIKNIRIGPTLPAFLSANLVKLLSETYHLQLITTPEKDLAECLS</sequence>
<reference evidence="8" key="1">
    <citation type="submission" date="2019-02" db="EMBL/GenBank/DDBJ databases">
        <title>Draft genome sequence of Sphaerospermopsis reniformis NIES-1949.</title>
        <authorList>
            <person name="Yamaguchi H."/>
            <person name="Suzuki S."/>
            <person name="Kawachi M."/>
        </authorList>
    </citation>
    <scope>NUCLEOTIDE SEQUENCE [LARGE SCALE GENOMIC DNA]</scope>
    <source>
        <strain evidence="8">NIES-1949</strain>
    </source>
</reference>
<evidence type="ECO:0000256" key="1">
    <source>
        <dbReference type="ARBA" id="ARBA00022490"/>
    </source>
</evidence>
<dbReference type="GO" id="GO:0046872">
    <property type="term" value="F:metal ion binding"/>
    <property type="evidence" value="ECO:0007669"/>
    <property type="project" value="UniProtKB-KW"/>
</dbReference>
<feature type="modified residue" description="Cysteine persulfide" evidence="6">
    <location>
        <position position="400"/>
    </location>
</feature>
<feature type="binding site" evidence="6">
    <location>
        <position position="3"/>
    </location>
    <ligand>
        <name>[4Fe-4S] cluster</name>
        <dbReference type="ChEBI" id="CHEBI:49883"/>
    </ligand>
</feature>
<dbReference type="AlphaFoldDB" id="A0A479ZUX2"/>
<keyword evidence="8" id="KW-1185">Reference proteome</keyword>
<comment type="catalytic activity">
    <reaction evidence="6">
        <text>A + NH4(+) + H2O = hydroxylamine + AH2 + H(+)</text>
        <dbReference type="Rhea" id="RHEA:22052"/>
        <dbReference type="ChEBI" id="CHEBI:13193"/>
        <dbReference type="ChEBI" id="CHEBI:15377"/>
        <dbReference type="ChEBI" id="CHEBI:15378"/>
        <dbReference type="ChEBI" id="CHEBI:15429"/>
        <dbReference type="ChEBI" id="CHEBI:17499"/>
        <dbReference type="ChEBI" id="CHEBI:28938"/>
        <dbReference type="EC" id="1.7.99.1"/>
    </reaction>
</comment>
<dbReference type="NCBIfam" id="NF003658">
    <property type="entry name" value="PRK05290.1"/>
    <property type="match status" value="1"/>
</dbReference>
<feature type="binding site" evidence="6">
    <location>
        <position position="489"/>
    </location>
    <ligand>
        <name>hybrid [4Fe-2O-2S] cluster</name>
        <dbReference type="ChEBI" id="CHEBI:60519"/>
    </ligand>
</feature>
<dbReference type="SUPFAM" id="SSF56821">
    <property type="entry name" value="Prismane protein-like"/>
    <property type="match status" value="1"/>
</dbReference>
<dbReference type="InterPro" id="IPR011254">
    <property type="entry name" value="Prismane-like_sf"/>
</dbReference>
<dbReference type="GO" id="GO:0042542">
    <property type="term" value="P:response to hydrogen peroxide"/>
    <property type="evidence" value="ECO:0007669"/>
    <property type="project" value="TreeGrafter"/>
</dbReference>
<dbReference type="InterPro" id="IPR016099">
    <property type="entry name" value="Prismane-like_a/b-sand"/>
</dbReference>
<keyword evidence="3 6" id="KW-0560">Oxidoreductase</keyword>
<dbReference type="EC" id="1.7.99.1" evidence="6"/>
<comment type="function">
    <text evidence="6">Catalyzes the reduction of hydroxylamine to form NH(3) and H(2)O.</text>
</comment>
<keyword evidence="1 6" id="KW-0963">Cytoplasm</keyword>
<feature type="binding site" evidence="6">
    <location>
        <position position="428"/>
    </location>
    <ligand>
        <name>hybrid [4Fe-2O-2S] cluster</name>
        <dbReference type="ChEBI" id="CHEBI:60519"/>
    </ligand>
</feature>
<comment type="subcellular location">
    <subcellularLocation>
        <location evidence="6">Cytoplasm</location>
    </subcellularLocation>
</comment>
<keyword evidence="6" id="KW-0004">4Fe-4S</keyword>
<comment type="caution">
    <text evidence="7">The sequence shown here is derived from an EMBL/GenBank/DDBJ whole genome shotgun (WGS) entry which is preliminary data.</text>
</comment>
<dbReference type="GO" id="GO:0050418">
    <property type="term" value="F:hydroxylamine reductase activity"/>
    <property type="evidence" value="ECO:0007669"/>
    <property type="project" value="UniProtKB-UniRule"/>
</dbReference>
<evidence type="ECO:0000256" key="4">
    <source>
        <dbReference type="ARBA" id="ARBA00023004"/>
    </source>
</evidence>
<feature type="binding site" description="via persulfide group" evidence="6">
    <location>
        <position position="400"/>
    </location>
    <ligand>
        <name>hybrid [4Fe-2O-2S] cluster</name>
        <dbReference type="ChEBI" id="CHEBI:60519"/>
    </ligand>
</feature>
<dbReference type="Gene3D" id="3.40.50.2030">
    <property type="match status" value="2"/>
</dbReference>
<keyword evidence="2 6" id="KW-0479">Metal-binding</keyword>
<dbReference type="FunFam" id="3.40.50.2030:FF:000001">
    <property type="entry name" value="Hydroxylamine reductase"/>
    <property type="match status" value="1"/>
</dbReference>
<feature type="binding site" evidence="6">
    <location>
        <position position="453"/>
    </location>
    <ligand>
        <name>hybrid [4Fe-2O-2S] cluster</name>
        <dbReference type="ChEBI" id="CHEBI:60519"/>
    </ligand>
</feature>
<evidence type="ECO:0000256" key="5">
    <source>
        <dbReference type="ARBA" id="ARBA00023014"/>
    </source>
</evidence>
<dbReference type="InterPro" id="IPR004137">
    <property type="entry name" value="HCP/CODH"/>
</dbReference>
<accession>A0A479ZUX2</accession>
<dbReference type="InterPro" id="IPR010048">
    <property type="entry name" value="Hydroxylam_reduct"/>
</dbReference>
<evidence type="ECO:0000256" key="2">
    <source>
        <dbReference type="ARBA" id="ARBA00022723"/>
    </source>
</evidence>
<dbReference type="CDD" id="cd01914">
    <property type="entry name" value="HCP"/>
    <property type="match status" value="1"/>
</dbReference>
<dbReference type="PANTHER" id="PTHR30109:SF0">
    <property type="entry name" value="HYDROXYLAMINE REDUCTASE"/>
    <property type="match status" value="1"/>
</dbReference>
<dbReference type="Pfam" id="PF03063">
    <property type="entry name" value="Prismane"/>
    <property type="match status" value="1"/>
</dbReference>
<dbReference type="GO" id="GO:0005737">
    <property type="term" value="C:cytoplasm"/>
    <property type="evidence" value="ECO:0007669"/>
    <property type="project" value="UniProtKB-SubCell"/>
</dbReference>
<keyword evidence="4 6" id="KW-0408">Iron</keyword>
<gene>
    <name evidence="6" type="primary">hcp</name>
    <name evidence="7" type="ORF">SR1949_04050</name>
</gene>
<comment type="similarity">
    <text evidence="6">Belongs to the HCP family.</text>
</comment>
<dbReference type="HAMAP" id="MF_00069">
    <property type="entry name" value="Hydroxylam_reduct"/>
    <property type="match status" value="1"/>
</dbReference>
<dbReference type="PIRSF" id="PIRSF000076">
    <property type="entry name" value="HCP"/>
    <property type="match status" value="1"/>
</dbReference>
<feature type="binding site" evidence="6">
    <location>
        <position position="487"/>
    </location>
    <ligand>
        <name>hybrid [4Fe-2O-2S] cluster</name>
        <dbReference type="ChEBI" id="CHEBI:60519"/>
    </ligand>
</feature>
<protein>
    <recommendedName>
        <fullName evidence="6">Hydroxylamine reductase</fullName>
        <ecNumber evidence="6">1.7.99.1</ecNumber>
    </recommendedName>
    <alternativeName>
        <fullName evidence="6">Hybrid-cluster protein</fullName>
        <shortName evidence="6">HCP</shortName>
    </alternativeName>
    <alternativeName>
        <fullName evidence="6">Prismane protein</fullName>
    </alternativeName>
</protein>
<proteinExistence type="inferred from homology"/>
<evidence type="ECO:0000313" key="8">
    <source>
        <dbReference type="Proteomes" id="UP000300142"/>
    </source>
</evidence>
<dbReference type="PANTHER" id="PTHR30109">
    <property type="entry name" value="HYDROXYLAMINE REDUCTASE"/>
    <property type="match status" value="1"/>
</dbReference>
<feature type="binding site" evidence="6">
    <location>
        <position position="268"/>
    </location>
    <ligand>
        <name>hybrid [4Fe-2O-2S] cluster</name>
        <dbReference type="ChEBI" id="CHEBI:60519"/>
    </ligand>
</feature>
<organism evidence="7 8">
    <name type="scientific">Sphaerospermopsis reniformis</name>
    <dbReference type="NCBI Taxonomy" id="531300"/>
    <lineage>
        <taxon>Bacteria</taxon>
        <taxon>Bacillati</taxon>
        <taxon>Cyanobacteriota</taxon>
        <taxon>Cyanophyceae</taxon>
        <taxon>Nostocales</taxon>
        <taxon>Aphanizomenonaceae</taxon>
        <taxon>Sphaerospermopsis</taxon>
    </lineage>
</organism>
<dbReference type="GO" id="GO:0051539">
    <property type="term" value="F:4 iron, 4 sulfur cluster binding"/>
    <property type="evidence" value="ECO:0007669"/>
    <property type="project" value="UniProtKB-KW"/>
</dbReference>
<name>A0A479ZUX2_9CYAN</name>
<dbReference type="EMBL" id="BJCE01000007">
    <property type="protein sequence ID" value="GCL35313.1"/>
    <property type="molecule type" value="Genomic_DNA"/>
</dbReference>
<dbReference type="RefSeq" id="WP_137666193.1">
    <property type="nucleotide sequence ID" value="NZ_BJCE01000007.1"/>
</dbReference>